<gene>
    <name evidence="13" type="ORF">ACFFI0_19235</name>
</gene>
<keyword evidence="14" id="KW-1185">Reference proteome</keyword>
<evidence type="ECO:0000313" key="14">
    <source>
        <dbReference type="Proteomes" id="UP001589774"/>
    </source>
</evidence>
<dbReference type="CDD" id="cd01347">
    <property type="entry name" value="ligand_gated_channel"/>
    <property type="match status" value="1"/>
</dbReference>
<evidence type="ECO:0000259" key="12">
    <source>
        <dbReference type="Pfam" id="PF07715"/>
    </source>
</evidence>
<keyword evidence="6 8" id="KW-0472">Membrane</keyword>
<keyword evidence="7 8" id="KW-0998">Cell outer membrane</keyword>
<dbReference type="Gene3D" id="2.60.40.1120">
    <property type="entry name" value="Carboxypeptidase-like, regulatory domain"/>
    <property type="match status" value="1"/>
</dbReference>
<comment type="subcellular location">
    <subcellularLocation>
        <location evidence="1 8">Cell outer membrane</location>
        <topology evidence="1 8">Multi-pass membrane protein</topology>
    </subcellularLocation>
</comment>
<dbReference type="NCBIfam" id="TIGR01782">
    <property type="entry name" value="TonB-Xanth-Caul"/>
    <property type="match status" value="1"/>
</dbReference>
<keyword evidence="5 9" id="KW-0798">TonB box</keyword>
<dbReference type="Gene3D" id="2.170.130.10">
    <property type="entry name" value="TonB-dependent receptor, plug domain"/>
    <property type="match status" value="1"/>
</dbReference>
<dbReference type="InterPro" id="IPR000531">
    <property type="entry name" value="Beta-barrel_TonB"/>
</dbReference>
<dbReference type="InterPro" id="IPR039426">
    <property type="entry name" value="TonB-dep_rcpt-like"/>
</dbReference>
<name>A0ABV6HNI4_9SPHI</name>
<dbReference type="InterPro" id="IPR037066">
    <property type="entry name" value="Plug_dom_sf"/>
</dbReference>
<dbReference type="EMBL" id="JBHLWO010000002">
    <property type="protein sequence ID" value="MFC0320469.1"/>
    <property type="molecule type" value="Genomic_DNA"/>
</dbReference>
<evidence type="ECO:0000313" key="13">
    <source>
        <dbReference type="EMBL" id="MFC0320469.1"/>
    </source>
</evidence>
<dbReference type="InterPro" id="IPR036942">
    <property type="entry name" value="Beta-barrel_TonB_sf"/>
</dbReference>
<accession>A0ABV6HNI4</accession>
<keyword evidence="2 8" id="KW-0813">Transport</keyword>
<dbReference type="SUPFAM" id="SSF56935">
    <property type="entry name" value="Porins"/>
    <property type="match status" value="1"/>
</dbReference>
<evidence type="ECO:0000256" key="6">
    <source>
        <dbReference type="ARBA" id="ARBA00023136"/>
    </source>
</evidence>
<feature type="domain" description="TonB-dependent receptor-like beta-barrel" evidence="11">
    <location>
        <begin position="456"/>
        <end position="909"/>
    </location>
</feature>
<dbReference type="Pfam" id="PF00593">
    <property type="entry name" value="TonB_dep_Rec_b-barrel"/>
    <property type="match status" value="1"/>
</dbReference>
<dbReference type="Proteomes" id="UP001589774">
    <property type="component" value="Unassembled WGS sequence"/>
</dbReference>
<keyword evidence="3 8" id="KW-1134">Transmembrane beta strand</keyword>
<reference evidence="13 14" key="1">
    <citation type="submission" date="2024-09" db="EMBL/GenBank/DDBJ databases">
        <authorList>
            <person name="Sun Q."/>
            <person name="Mori K."/>
        </authorList>
    </citation>
    <scope>NUCLEOTIDE SEQUENCE [LARGE SCALE GENOMIC DNA]</scope>
    <source>
        <strain evidence="13 14">CCM 7765</strain>
    </source>
</reference>
<evidence type="ECO:0000256" key="2">
    <source>
        <dbReference type="ARBA" id="ARBA00022448"/>
    </source>
</evidence>
<feature type="signal peptide" evidence="10">
    <location>
        <begin position="1"/>
        <end position="19"/>
    </location>
</feature>
<evidence type="ECO:0000256" key="8">
    <source>
        <dbReference type="PROSITE-ProRule" id="PRU01360"/>
    </source>
</evidence>
<keyword evidence="4 8" id="KW-0812">Transmembrane</keyword>
<dbReference type="PROSITE" id="PS52016">
    <property type="entry name" value="TONB_DEPENDENT_REC_3"/>
    <property type="match status" value="1"/>
</dbReference>
<protein>
    <submittedName>
        <fullName evidence="13">TonB-dependent receptor</fullName>
    </submittedName>
</protein>
<keyword evidence="10" id="KW-0732">Signal</keyword>
<evidence type="ECO:0000256" key="3">
    <source>
        <dbReference type="ARBA" id="ARBA00022452"/>
    </source>
</evidence>
<sequence length="942" mass="106205">MKKLFTSCLLLTLSFIAFAQQHGVISGKVQESLTRASLPGATVRLNVGNRYTISGQNGDYEFLNVPAGTYEMEVIYMGYQRTKQQVLVTAGENTVVNFMLEDGSVTMDEVVIMGDRLRGQARALNQQKSKSNITNIISSDQVGRFPDANIGDALRRVPGITMQNDQGEARNIIVRGLSPELNSVTLNGDRIPSAEGDNRRVQMDLIPSDMISTIEVNKTLTPDMDADAIGGSVNLITRASPNGQRISATLAGGYNPLHQTPIYTGAFVYGNRFANNKFGMVLSGSYNNNQLGSEGIEGEWEQDKDGNAWLSREDIRRYNVHRVRRSVAGAFDYKINENHSLYANLMYNWRDDWENRYRVRTDMELAEEDLGVAGGFKLDKISRETKGGIGNNRVDYARLEDQRVQNYSLGGNHLLGSSLDMDWAVSYAKASEDRPHERYINYEYESEEDLLIQQVPSSNDRPVDLVYDRPNAGLSQLDAISENHDYTDETELGAKLNFRVPFSLIDGEKGRLRFGARLRLKEKERRNEFFEYTPLGGQYDVLGNVQTVNWTGAFEPGNQYAPGLFADKHLLGNLDLTDASQFEQEDKPDEYLSANYKAKERITAGYIRWDQDFNSQLSMILGARIEHTNIDYTGNVVADEEELAGTRSVKNSYTNVLPSVTFKYVPQEDLVLRGAVTTSLARPNYYAIAPYVQSNIDDGFVVAGNPDLKATYAWNFDLMAEKYFKSVGIISGGVYYKNLKNFIYKYSNRDYTAEQFANDFPGASNLIPEGETWRFVQDRNGDNVDVYGFELAIQRQLDFLPGKFLKGFGVYANYTYTKSKAKGIADADGNPRGNMTLPQTAPHMVNGSLSWENKRFSARVSANYTAAYIDEIGSDAFSDFYYDSQFFLDANASYKFGKYMRVFAEANNLTNQSLRYYWGASNRPMQNEFYKPRYNLGLKFDM</sequence>
<dbReference type="Pfam" id="PF13715">
    <property type="entry name" value="CarbopepD_reg_2"/>
    <property type="match status" value="1"/>
</dbReference>
<keyword evidence="13" id="KW-0675">Receptor</keyword>
<dbReference type="PANTHER" id="PTHR40980">
    <property type="entry name" value="PLUG DOMAIN-CONTAINING PROTEIN"/>
    <property type="match status" value="1"/>
</dbReference>
<dbReference type="Pfam" id="PF07715">
    <property type="entry name" value="Plug"/>
    <property type="match status" value="1"/>
</dbReference>
<evidence type="ECO:0000256" key="10">
    <source>
        <dbReference type="SAM" id="SignalP"/>
    </source>
</evidence>
<feature type="domain" description="TonB-dependent receptor plug" evidence="12">
    <location>
        <begin position="131"/>
        <end position="231"/>
    </location>
</feature>
<proteinExistence type="inferred from homology"/>
<dbReference type="Gene3D" id="2.40.170.20">
    <property type="entry name" value="TonB-dependent receptor, beta-barrel domain"/>
    <property type="match status" value="1"/>
</dbReference>
<comment type="caution">
    <text evidence="13">The sequence shown here is derived from an EMBL/GenBank/DDBJ whole genome shotgun (WGS) entry which is preliminary data.</text>
</comment>
<organism evidence="13 14">
    <name type="scientific">Olivibacter oleidegradans</name>
    <dbReference type="NCBI Taxonomy" id="760123"/>
    <lineage>
        <taxon>Bacteria</taxon>
        <taxon>Pseudomonadati</taxon>
        <taxon>Bacteroidota</taxon>
        <taxon>Sphingobacteriia</taxon>
        <taxon>Sphingobacteriales</taxon>
        <taxon>Sphingobacteriaceae</taxon>
        <taxon>Olivibacter</taxon>
    </lineage>
</organism>
<evidence type="ECO:0000256" key="7">
    <source>
        <dbReference type="ARBA" id="ARBA00023237"/>
    </source>
</evidence>
<dbReference type="RefSeq" id="WP_130858503.1">
    <property type="nucleotide sequence ID" value="NZ_JBHLWO010000002.1"/>
</dbReference>
<comment type="similarity">
    <text evidence="8 9">Belongs to the TonB-dependent receptor family.</text>
</comment>
<dbReference type="PANTHER" id="PTHR40980:SF4">
    <property type="entry name" value="TONB-DEPENDENT RECEPTOR-LIKE BETA-BARREL DOMAIN-CONTAINING PROTEIN"/>
    <property type="match status" value="1"/>
</dbReference>
<evidence type="ECO:0000256" key="5">
    <source>
        <dbReference type="ARBA" id="ARBA00023077"/>
    </source>
</evidence>
<dbReference type="InterPro" id="IPR012910">
    <property type="entry name" value="Plug_dom"/>
</dbReference>
<evidence type="ECO:0000256" key="9">
    <source>
        <dbReference type="RuleBase" id="RU003357"/>
    </source>
</evidence>
<dbReference type="InterPro" id="IPR010104">
    <property type="entry name" value="TonB_rcpt_bac"/>
</dbReference>
<evidence type="ECO:0000259" key="11">
    <source>
        <dbReference type="Pfam" id="PF00593"/>
    </source>
</evidence>
<dbReference type="SUPFAM" id="SSF49452">
    <property type="entry name" value="Starch-binding domain-like"/>
    <property type="match status" value="1"/>
</dbReference>
<evidence type="ECO:0000256" key="4">
    <source>
        <dbReference type="ARBA" id="ARBA00022692"/>
    </source>
</evidence>
<feature type="chain" id="PRO_5046555404" evidence="10">
    <location>
        <begin position="20"/>
        <end position="942"/>
    </location>
</feature>
<evidence type="ECO:0000256" key="1">
    <source>
        <dbReference type="ARBA" id="ARBA00004571"/>
    </source>
</evidence>
<dbReference type="InterPro" id="IPR013784">
    <property type="entry name" value="Carb-bd-like_fold"/>
</dbReference>